<evidence type="ECO:0000313" key="11">
    <source>
        <dbReference type="EMBL" id="KAF3323300.1"/>
    </source>
</evidence>
<organism evidence="11 12">
    <name type="scientific">Carex littledalei</name>
    <dbReference type="NCBI Taxonomy" id="544730"/>
    <lineage>
        <taxon>Eukaryota</taxon>
        <taxon>Viridiplantae</taxon>
        <taxon>Streptophyta</taxon>
        <taxon>Embryophyta</taxon>
        <taxon>Tracheophyta</taxon>
        <taxon>Spermatophyta</taxon>
        <taxon>Magnoliopsida</taxon>
        <taxon>Liliopsida</taxon>
        <taxon>Poales</taxon>
        <taxon>Cyperaceae</taxon>
        <taxon>Cyperoideae</taxon>
        <taxon>Cariceae</taxon>
        <taxon>Carex</taxon>
        <taxon>Carex subgen. Euthyceras</taxon>
    </lineage>
</organism>
<evidence type="ECO:0000256" key="7">
    <source>
        <dbReference type="RuleBase" id="RU361260"/>
    </source>
</evidence>
<dbReference type="PANTHER" id="PTHR23213:SF338">
    <property type="entry name" value="FORMIN-LIKE PROTEIN 6"/>
    <property type="match status" value="1"/>
</dbReference>
<evidence type="ECO:0000256" key="5">
    <source>
        <dbReference type="ARBA" id="ARBA00023136"/>
    </source>
</evidence>
<gene>
    <name evidence="11" type="ORF">FCM35_KLT12031</name>
</gene>
<dbReference type="PANTHER" id="PTHR23213">
    <property type="entry name" value="FORMIN-RELATED"/>
    <property type="match status" value="1"/>
</dbReference>
<evidence type="ECO:0000256" key="3">
    <source>
        <dbReference type="ARBA" id="ARBA00022729"/>
    </source>
</evidence>
<dbReference type="Proteomes" id="UP000623129">
    <property type="component" value="Unassembled WGS sequence"/>
</dbReference>
<evidence type="ECO:0000256" key="9">
    <source>
        <dbReference type="SAM" id="Phobius"/>
    </source>
</evidence>
<comment type="caution">
    <text evidence="11">The sequence shown here is derived from an EMBL/GenBank/DDBJ whole genome shotgun (WGS) entry which is preliminary data.</text>
</comment>
<proteinExistence type="inferred from homology"/>
<dbReference type="GO" id="GO:0016020">
    <property type="term" value="C:membrane"/>
    <property type="evidence" value="ECO:0007669"/>
    <property type="project" value="UniProtKB-SubCell"/>
</dbReference>
<dbReference type="InterPro" id="IPR027643">
    <property type="entry name" value="Formin-like_plant"/>
</dbReference>
<feature type="compositionally biased region" description="Pro residues" evidence="8">
    <location>
        <begin position="20"/>
        <end position="29"/>
    </location>
</feature>
<dbReference type="PROSITE" id="PS51444">
    <property type="entry name" value="FH2"/>
    <property type="match status" value="1"/>
</dbReference>
<dbReference type="OrthoDB" id="1668162at2759"/>
<evidence type="ECO:0000256" key="8">
    <source>
        <dbReference type="SAM" id="MobiDB-lite"/>
    </source>
</evidence>
<dbReference type="EMBL" id="SWLB01000023">
    <property type="protein sequence ID" value="KAF3323300.1"/>
    <property type="molecule type" value="Genomic_DNA"/>
</dbReference>
<dbReference type="GO" id="GO:0051015">
    <property type="term" value="F:actin filament binding"/>
    <property type="evidence" value="ECO:0007669"/>
    <property type="project" value="InterPro"/>
</dbReference>
<comment type="subcellular location">
    <subcellularLocation>
        <location evidence="1">Membrane</location>
        <topology evidence="1">Single-pass membrane protein</topology>
    </subcellularLocation>
</comment>
<feature type="region of interest" description="Disordered" evidence="8">
    <location>
        <begin position="13"/>
        <end position="51"/>
    </location>
</feature>
<keyword evidence="2 9" id="KW-0812">Transmembrane</keyword>
<dbReference type="GO" id="GO:0045010">
    <property type="term" value="P:actin nucleation"/>
    <property type="evidence" value="ECO:0007669"/>
    <property type="project" value="InterPro"/>
</dbReference>
<name>A0A833QFP2_9POAL</name>
<feature type="domain" description="FH2" evidence="10">
    <location>
        <begin position="197"/>
        <end position="605"/>
    </location>
</feature>
<evidence type="ECO:0000256" key="6">
    <source>
        <dbReference type="ARBA" id="ARBA00025793"/>
    </source>
</evidence>
<protein>
    <recommendedName>
        <fullName evidence="7">Formin-like protein</fullName>
    </recommendedName>
</protein>
<accession>A0A833QFP2</accession>
<evidence type="ECO:0000313" key="12">
    <source>
        <dbReference type="Proteomes" id="UP000623129"/>
    </source>
</evidence>
<dbReference type="AlphaFoldDB" id="A0A833QFP2"/>
<comment type="similarity">
    <text evidence="6">Belongs to the formin-like family. Class-I subfamily.</text>
</comment>
<dbReference type="SUPFAM" id="SSF101447">
    <property type="entry name" value="Formin homology 2 domain (FH2 domain)"/>
    <property type="match status" value="1"/>
</dbReference>
<evidence type="ECO:0000256" key="2">
    <source>
        <dbReference type="ARBA" id="ARBA00022692"/>
    </source>
</evidence>
<dbReference type="SMART" id="SM00498">
    <property type="entry name" value="FH2"/>
    <property type="match status" value="1"/>
</dbReference>
<feature type="compositionally biased region" description="Polar residues" evidence="8">
    <location>
        <begin position="30"/>
        <end position="44"/>
    </location>
</feature>
<keyword evidence="4 9" id="KW-1133">Transmembrane helix</keyword>
<dbReference type="Pfam" id="PF02181">
    <property type="entry name" value="FH2"/>
    <property type="match status" value="1"/>
</dbReference>
<evidence type="ECO:0000256" key="4">
    <source>
        <dbReference type="ARBA" id="ARBA00022989"/>
    </source>
</evidence>
<dbReference type="Gene3D" id="1.20.58.2220">
    <property type="entry name" value="Formin, FH2 domain"/>
    <property type="match status" value="1"/>
</dbReference>
<keyword evidence="12" id="KW-1185">Reference proteome</keyword>
<dbReference type="InterPro" id="IPR015425">
    <property type="entry name" value="FH2_Formin"/>
</dbReference>
<feature type="region of interest" description="Disordered" evidence="8">
    <location>
        <begin position="182"/>
        <end position="203"/>
    </location>
</feature>
<evidence type="ECO:0000256" key="1">
    <source>
        <dbReference type="ARBA" id="ARBA00004167"/>
    </source>
</evidence>
<evidence type="ECO:0000259" key="10">
    <source>
        <dbReference type="PROSITE" id="PS51444"/>
    </source>
</evidence>
<dbReference type="InterPro" id="IPR042201">
    <property type="entry name" value="FH2_Formin_sf"/>
</dbReference>
<feature type="transmembrane region" description="Helical" evidence="9">
    <location>
        <begin position="54"/>
        <end position="75"/>
    </location>
</feature>
<feature type="compositionally biased region" description="Low complexity" evidence="8">
    <location>
        <begin position="189"/>
        <end position="199"/>
    </location>
</feature>
<reference evidence="11" key="1">
    <citation type="submission" date="2020-01" db="EMBL/GenBank/DDBJ databases">
        <title>Genome sequence of Kobresia littledalei, the first chromosome-level genome in the family Cyperaceae.</title>
        <authorList>
            <person name="Qu G."/>
        </authorList>
    </citation>
    <scope>NUCLEOTIDE SEQUENCE</scope>
    <source>
        <strain evidence="11">C.B.Clarke</strain>
        <tissue evidence="11">Leaf</tissue>
    </source>
</reference>
<sequence>MKPGNRRILHQPLFPIQWNSPPPPPPSPPLFSTNPLTATATSSPTHHDSSTKTVTIVASISIGLLFLLSLLFLFFQHRAVQNPPIKSKRDEHSEVGSTEKMAQLELYHLSPEIRPLPPLLTGVAVQLSLSHPSPEIKPLAPLAPRQSTENRALSDEHVQLFTPKRSLERSYSWSGTTRFSIGSSPNLSQQQTTPPRTQPVDLNGNVEVDLASNELGIHSSDKAIVWGRFKSRSLRLDDDMIEIITTSFGKERMLRRGGGASLPKRENRVLDPEKAESIEILLRTLNVTTEDVCGALLDGGSEFLGTEFFDSLLKLAPTKEEEFLLRHYKGEVTRLNAGERFLKAMLNVPFPMKRIDVMLYRARFETDIDYLKKSFQTLQDACQDLRRNRLFLKLLETATGTANQINNGNTQENPNFSRLDSLLNLCDAKGKDGRATPLHFTVEDLISNQNIHSDIIREEECKKKGLKAIAGLSAELENVKKAAEMDLDMIRDHVKKEDLGLEKVIWLLQLNKACSVGEKFFERMKEFANEAEIVIENVKQQEDMTLRCLRETAEYFNLEKDEANPLRIFILVRDILLVLEGVCKDLSRMQDRAMIGSRSGRFLQLPPIPSAVT</sequence>
<keyword evidence="3" id="KW-0732">Signal</keyword>
<keyword evidence="5 9" id="KW-0472">Membrane</keyword>